<evidence type="ECO:0000313" key="1">
    <source>
        <dbReference type="EMBL" id="ORZ04756.1"/>
    </source>
</evidence>
<dbReference type="EMBL" id="MCGE01000048">
    <property type="protein sequence ID" value="ORZ04756.1"/>
    <property type="molecule type" value="Genomic_DNA"/>
</dbReference>
<sequence length="117" mass="13848">MHEFYVTIDCFSTIYFGKHPTGIFKRRRAFYKKGGWSLVNELGGLFVLQGILTYCTFRETFYAIFFGHEHVEKKNEISQRQRESFAICEYVKRNTNSFDVPPLLLRRIKSTSPECFL</sequence>
<comment type="caution">
    <text evidence="1">The sequence shown here is derived from an EMBL/GenBank/DDBJ whole genome shotgun (WGS) entry which is preliminary data.</text>
</comment>
<reference evidence="1 2" key="1">
    <citation type="submission" date="2016-07" db="EMBL/GenBank/DDBJ databases">
        <title>Pervasive Adenine N6-methylation of Active Genes in Fungi.</title>
        <authorList>
            <consortium name="DOE Joint Genome Institute"/>
            <person name="Mondo S.J."/>
            <person name="Dannebaum R.O."/>
            <person name="Kuo R.C."/>
            <person name="Labutti K."/>
            <person name="Haridas S."/>
            <person name="Kuo A."/>
            <person name="Salamov A."/>
            <person name="Ahrendt S.R."/>
            <person name="Lipzen A."/>
            <person name="Sullivan W."/>
            <person name="Andreopoulos W.B."/>
            <person name="Clum A."/>
            <person name="Lindquist E."/>
            <person name="Daum C."/>
            <person name="Ramamoorthy G.K."/>
            <person name="Gryganskyi A."/>
            <person name="Culley D."/>
            <person name="Magnuson J.K."/>
            <person name="James T.Y."/>
            <person name="O'Malley M.A."/>
            <person name="Stajich J.E."/>
            <person name="Spatafora J.W."/>
            <person name="Visel A."/>
            <person name="Grigoriev I.V."/>
        </authorList>
    </citation>
    <scope>NUCLEOTIDE SEQUENCE [LARGE SCALE GENOMIC DNA]</scope>
    <source>
        <strain evidence="1 2">NRRL 1336</strain>
    </source>
</reference>
<organism evidence="1 2">
    <name type="scientific">Absidia repens</name>
    <dbReference type="NCBI Taxonomy" id="90262"/>
    <lineage>
        <taxon>Eukaryota</taxon>
        <taxon>Fungi</taxon>
        <taxon>Fungi incertae sedis</taxon>
        <taxon>Mucoromycota</taxon>
        <taxon>Mucoromycotina</taxon>
        <taxon>Mucoromycetes</taxon>
        <taxon>Mucorales</taxon>
        <taxon>Cunninghamellaceae</taxon>
        <taxon>Absidia</taxon>
    </lineage>
</organism>
<proteinExistence type="predicted"/>
<name>A0A1X2HXL7_9FUNG</name>
<dbReference type="Proteomes" id="UP000193560">
    <property type="component" value="Unassembled WGS sequence"/>
</dbReference>
<dbReference type="AlphaFoldDB" id="A0A1X2HXL7"/>
<protein>
    <submittedName>
        <fullName evidence="1">Uncharacterized protein</fullName>
    </submittedName>
</protein>
<evidence type="ECO:0000313" key="2">
    <source>
        <dbReference type="Proteomes" id="UP000193560"/>
    </source>
</evidence>
<keyword evidence="2" id="KW-1185">Reference proteome</keyword>
<accession>A0A1X2HXL7</accession>
<gene>
    <name evidence="1" type="ORF">BCR42DRAFT_496941</name>
</gene>